<accession>A0A517MW15</accession>
<dbReference type="OrthoDB" id="209478at2"/>
<evidence type="ECO:0000313" key="3">
    <source>
        <dbReference type="Proteomes" id="UP000319852"/>
    </source>
</evidence>
<sequence length="299" mass="34166">MNVKCPHCKKSLKAPDSHAGKQGQCPNCKGVFIVSSLTSSTARQPSEQNIPSEIKKNWFGKYQSRYACPSCEEKLISGPDEIGCQISCPSCSTAFVVPGKEQLSAIESQKKREDAEAQEKLELEQRQKEEVADVKRKQEEARRREEQRIQKEIAAHPFDYPIDYTVTSNGMIEYRDQYFEVMQTELRVNPDIDCSDGKFIIKSIRLFKKRVNMTKKENANEIRETKAHFRDSKPRMHKSRSKGLVAGLVNIGVEVSRASHAENFENALEPLEARKELYDQIQLGCDQLIHEVELRMAEN</sequence>
<keyword evidence="1" id="KW-0175">Coiled coil</keyword>
<dbReference type="EMBL" id="CP036263">
    <property type="protein sequence ID" value="QDS99059.1"/>
    <property type="molecule type" value="Genomic_DNA"/>
</dbReference>
<organism evidence="2 3">
    <name type="scientific">Adhaeretor mobilis</name>
    <dbReference type="NCBI Taxonomy" id="1930276"/>
    <lineage>
        <taxon>Bacteria</taxon>
        <taxon>Pseudomonadati</taxon>
        <taxon>Planctomycetota</taxon>
        <taxon>Planctomycetia</taxon>
        <taxon>Pirellulales</taxon>
        <taxon>Lacipirellulaceae</taxon>
        <taxon>Adhaeretor</taxon>
    </lineage>
</organism>
<dbReference type="Proteomes" id="UP000319852">
    <property type="component" value="Chromosome"/>
</dbReference>
<dbReference type="Gene3D" id="2.20.28.160">
    <property type="match status" value="1"/>
</dbReference>
<gene>
    <name evidence="2" type="ORF">HG15A2_23490</name>
</gene>
<name>A0A517MW15_9BACT</name>
<protein>
    <submittedName>
        <fullName evidence="2">Uncharacterized protein</fullName>
    </submittedName>
</protein>
<dbReference type="RefSeq" id="WP_145060341.1">
    <property type="nucleotide sequence ID" value="NZ_CP036263.1"/>
</dbReference>
<dbReference type="KEGG" id="amob:HG15A2_23490"/>
<feature type="coiled-coil region" evidence="1">
    <location>
        <begin position="106"/>
        <end position="155"/>
    </location>
</feature>
<reference evidence="2 3" key="1">
    <citation type="submission" date="2019-02" db="EMBL/GenBank/DDBJ databases">
        <title>Deep-cultivation of Planctomycetes and their phenomic and genomic characterization uncovers novel biology.</title>
        <authorList>
            <person name="Wiegand S."/>
            <person name="Jogler M."/>
            <person name="Boedeker C."/>
            <person name="Pinto D."/>
            <person name="Vollmers J."/>
            <person name="Rivas-Marin E."/>
            <person name="Kohn T."/>
            <person name="Peeters S.H."/>
            <person name="Heuer A."/>
            <person name="Rast P."/>
            <person name="Oberbeckmann S."/>
            <person name="Bunk B."/>
            <person name="Jeske O."/>
            <person name="Meyerdierks A."/>
            <person name="Storesund J.E."/>
            <person name="Kallscheuer N."/>
            <person name="Luecker S."/>
            <person name="Lage O.M."/>
            <person name="Pohl T."/>
            <person name="Merkel B.J."/>
            <person name="Hornburger P."/>
            <person name="Mueller R.-W."/>
            <person name="Bruemmer F."/>
            <person name="Labrenz M."/>
            <person name="Spormann A.M."/>
            <person name="Op den Camp H."/>
            <person name="Overmann J."/>
            <person name="Amann R."/>
            <person name="Jetten M.S.M."/>
            <person name="Mascher T."/>
            <person name="Medema M.H."/>
            <person name="Devos D.P."/>
            <person name="Kaster A.-K."/>
            <person name="Ovreas L."/>
            <person name="Rohde M."/>
            <person name="Galperin M.Y."/>
            <person name="Jogler C."/>
        </authorList>
    </citation>
    <scope>NUCLEOTIDE SEQUENCE [LARGE SCALE GENOMIC DNA]</scope>
    <source>
        <strain evidence="2 3">HG15A2</strain>
    </source>
</reference>
<proteinExistence type="predicted"/>
<keyword evidence="3" id="KW-1185">Reference proteome</keyword>
<dbReference type="AlphaFoldDB" id="A0A517MW15"/>
<evidence type="ECO:0000313" key="2">
    <source>
        <dbReference type="EMBL" id="QDS99059.1"/>
    </source>
</evidence>
<evidence type="ECO:0000256" key="1">
    <source>
        <dbReference type="SAM" id="Coils"/>
    </source>
</evidence>